<evidence type="ECO:0000256" key="10">
    <source>
        <dbReference type="ARBA" id="ARBA00022643"/>
    </source>
</evidence>
<keyword evidence="14" id="KW-0521">NADP</keyword>
<dbReference type="GO" id="GO:0051536">
    <property type="term" value="F:iron-sulfur cluster binding"/>
    <property type="evidence" value="ECO:0007669"/>
    <property type="project" value="UniProtKB-KW"/>
</dbReference>
<evidence type="ECO:0000256" key="22">
    <source>
        <dbReference type="ARBA" id="ARBA00032046"/>
    </source>
</evidence>
<evidence type="ECO:0000259" key="30">
    <source>
        <dbReference type="PROSITE" id="PS51379"/>
    </source>
</evidence>
<evidence type="ECO:0000256" key="17">
    <source>
        <dbReference type="ARBA" id="ARBA00023014"/>
    </source>
</evidence>
<evidence type="ECO:0000256" key="25">
    <source>
        <dbReference type="ARBA" id="ARBA00048792"/>
    </source>
</evidence>
<protein>
    <recommendedName>
        <fullName evidence="8">Dihydroorotate dehydrogenase B (NAD(+)), catalytic subunit</fullName>
        <ecNumber evidence="29">1.3.1.1</ecNumber>
        <ecNumber evidence="7">1.3.1.14</ecNumber>
    </recommendedName>
    <alternativeName>
        <fullName evidence="20">Dihydroorotate oxidase B</fullName>
    </alternativeName>
    <alternativeName>
        <fullName evidence="23">Dihydrothymine dehydrogenase</fullName>
    </alternativeName>
    <alternativeName>
        <fullName evidence="21">Dihydrouracil dehydrogenase</fullName>
    </alternativeName>
    <alternativeName>
        <fullName evidence="22">Orotate reductase (NADH)</fullName>
    </alternativeName>
</protein>
<dbReference type="EC" id="1.3.1.1" evidence="29"/>
<evidence type="ECO:0000256" key="24">
    <source>
        <dbReference type="ARBA" id="ARBA00047685"/>
    </source>
</evidence>
<keyword evidence="16" id="KW-0408">Iron</keyword>
<dbReference type="InterPro" id="IPR028261">
    <property type="entry name" value="DPD_II"/>
</dbReference>
<comment type="catalytic activity">
    <reaction evidence="24">
        <text>5,6-dihydrothymine + NAD(+) = thymine + NADH + H(+)</text>
        <dbReference type="Rhea" id="RHEA:28791"/>
        <dbReference type="ChEBI" id="CHEBI:15378"/>
        <dbReference type="ChEBI" id="CHEBI:17821"/>
        <dbReference type="ChEBI" id="CHEBI:27468"/>
        <dbReference type="ChEBI" id="CHEBI:57540"/>
        <dbReference type="ChEBI" id="CHEBI:57945"/>
        <dbReference type="EC" id="1.3.1.1"/>
    </reaction>
</comment>
<keyword evidence="18" id="KW-0520">NAD</keyword>
<evidence type="ECO:0000256" key="3">
    <source>
        <dbReference type="ARBA" id="ARBA00003616"/>
    </source>
</evidence>
<dbReference type="EMBL" id="FRAC01000034">
    <property type="protein sequence ID" value="SHL46518.1"/>
    <property type="molecule type" value="Genomic_DNA"/>
</dbReference>
<evidence type="ECO:0000256" key="14">
    <source>
        <dbReference type="ARBA" id="ARBA00022857"/>
    </source>
</evidence>
<comment type="function">
    <text evidence="3">Catalyzes the conversion of dihydroorotate to orotate with NAD(+) as electron acceptor.</text>
</comment>
<dbReference type="Gene3D" id="1.10.1060.10">
    <property type="entry name" value="Alpha-helical ferredoxin"/>
    <property type="match status" value="1"/>
</dbReference>
<evidence type="ECO:0000313" key="31">
    <source>
        <dbReference type="EMBL" id="SHL46518.1"/>
    </source>
</evidence>
<dbReference type="GO" id="GO:0004159">
    <property type="term" value="F:dihydropyrimidine dehydrogenase (NAD+) activity"/>
    <property type="evidence" value="ECO:0007669"/>
    <property type="project" value="UniProtKB-EC"/>
</dbReference>
<dbReference type="InterPro" id="IPR017896">
    <property type="entry name" value="4Fe4S_Fe-S-bd"/>
</dbReference>
<comment type="subunit">
    <text evidence="28">Heterotetramer of 2 PreA and 2 PreT subunits.</text>
</comment>
<evidence type="ECO:0000256" key="9">
    <source>
        <dbReference type="ARBA" id="ARBA00022630"/>
    </source>
</evidence>
<evidence type="ECO:0000256" key="15">
    <source>
        <dbReference type="ARBA" id="ARBA00023002"/>
    </source>
</evidence>
<keyword evidence="12" id="KW-0547">Nucleotide-binding</keyword>
<dbReference type="SUPFAM" id="SSF54862">
    <property type="entry name" value="4Fe-4S ferredoxins"/>
    <property type="match status" value="1"/>
</dbReference>
<name>A0A1M7AUR3_9FIRM</name>
<evidence type="ECO:0000256" key="19">
    <source>
        <dbReference type="ARBA" id="ARBA00029440"/>
    </source>
</evidence>
<dbReference type="Pfam" id="PF14697">
    <property type="entry name" value="Fer4_21"/>
    <property type="match status" value="1"/>
</dbReference>
<reference evidence="31 32" key="1">
    <citation type="submission" date="2016-11" db="EMBL/GenBank/DDBJ databases">
        <authorList>
            <person name="Jaros S."/>
            <person name="Januszkiewicz K."/>
            <person name="Wedrychowicz H."/>
        </authorList>
    </citation>
    <scope>NUCLEOTIDE SEQUENCE [LARGE SCALE GENOMIC DNA]</scope>
    <source>
        <strain evidence="31 32">DSM 15929</strain>
    </source>
</reference>
<evidence type="ECO:0000256" key="18">
    <source>
        <dbReference type="ARBA" id="ARBA00023027"/>
    </source>
</evidence>
<dbReference type="Pfam" id="PF01180">
    <property type="entry name" value="DHO_dh"/>
    <property type="match status" value="1"/>
</dbReference>
<comment type="cofactor">
    <cofactor evidence="1">
        <name>FMN</name>
        <dbReference type="ChEBI" id="CHEBI:58210"/>
    </cofactor>
</comment>
<keyword evidence="32" id="KW-1185">Reference proteome</keyword>
<evidence type="ECO:0000256" key="7">
    <source>
        <dbReference type="ARBA" id="ARBA00012061"/>
    </source>
</evidence>
<evidence type="ECO:0000256" key="27">
    <source>
        <dbReference type="ARBA" id="ARBA00049578"/>
    </source>
</evidence>
<dbReference type="PROSITE" id="PS00198">
    <property type="entry name" value="4FE4S_FER_1"/>
    <property type="match status" value="1"/>
</dbReference>
<evidence type="ECO:0000313" key="32">
    <source>
        <dbReference type="Proteomes" id="UP000184386"/>
    </source>
</evidence>
<dbReference type="InterPro" id="IPR017900">
    <property type="entry name" value="4Fe4S_Fe_S_CS"/>
</dbReference>
<comment type="similarity">
    <text evidence="5">Belongs to the dihydroorotate dehydrogenase family. Type 1 subfamily.</text>
</comment>
<evidence type="ECO:0000256" key="11">
    <source>
        <dbReference type="ARBA" id="ARBA00022723"/>
    </source>
</evidence>
<evidence type="ECO:0000256" key="8">
    <source>
        <dbReference type="ARBA" id="ARBA00018101"/>
    </source>
</evidence>
<keyword evidence="17" id="KW-0411">Iron-sulfur</keyword>
<evidence type="ECO:0000256" key="5">
    <source>
        <dbReference type="ARBA" id="ARBA00008008"/>
    </source>
</evidence>
<dbReference type="PANTHER" id="PTHR43073">
    <property type="entry name" value="DIHYDROPYRIMIDINE DEHYDROGENASE [NADP(+)]"/>
    <property type="match status" value="1"/>
</dbReference>
<dbReference type="PANTHER" id="PTHR43073:SF2">
    <property type="entry name" value="DIHYDROPYRIMIDINE DEHYDROGENASE [NADP(+)]"/>
    <property type="match status" value="1"/>
</dbReference>
<keyword evidence="9" id="KW-0285">Flavoprotein</keyword>
<dbReference type="GO" id="GO:0000166">
    <property type="term" value="F:nucleotide binding"/>
    <property type="evidence" value="ECO:0007669"/>
    <property type="project" value="UniProtKB-KW"/>
</dbReference>
<keyword evidence="15" id="KW-0560">Oxidoreductase</keyword>
<dbReference type="GO" id="GO:0005737">
    <property type="term" value="C:cytoplasm"/>
    <property type="evidence" value="ECO:0007669"/>
    <property type="project" value="InterPro"/>
</dbReference>
<comment type="pathway">
    <text evidence="19">Amino-acid biosynthesis.</text>
</comment>
<dbReference type="InterPro" id="IPR009051">
    <property type="entry name" value="Helical_ferredxn"/>
</dbReference>
<dbReference type="GO" id="GO:0046872">
    <property type="term" value="F:metal ion binding"/>
    <property type="evidence" value="ECO:0007669"/>
    <property type="project" value="UniProtKB-KW"/>
</dbReference>
<dbReference type="STRING" id="1121322.SAMN02745136_04946"/>
<evidence type="ECO:0000256" key="26">
    <source>
        <dbReference type="ARBA" id="ARBA00048996"/>
    </source>
</evidence>
<evidence type="ECO:0000256" key="4">
    <source>
        <dbReference type="ARBA" id="ARBA00004715"/>
    </source>
</evidence>
<evidence type="ECO:0000256" key="20">
    <source>
        <dbReference type="ARBA" id="ARBA00029718"/>
    </source>
</evidence>
<accession>A0A1M7AUR3</accession>
<evidence type="ECO:0000256" key="16">
    <source>
        <dbReference type="ARBA" id="ARBA00023004"/>
    </source>
</evidence>
<comment type="catalytic activity">
    <reaction evidence="25">
        <text>5,6-dihydrouracil + NAD(+) = uracil + NADH + H(+)</text>
        <dbReference type="Rhea" id="RHEA:20189"/>
        <dbReference type="ChEBI" id="CHEBI:15378"/>
        <dbReference type="ChEBI" id="CHEBI:15901"/>
        <dbReference type="ChEBI" id="CHEBI:17568"/>
        <dbReference type="ChEBI" id="CHEBI:57540"/>
        <dbReference type="ChEBI" id="CHEBI:57945"/>
        <dbReference type="EC" id="1.3.1.1"/>
    </reaction>
</comment>
<keyword evidence="11" id="KW-0479">Metal-binding</keyword>
<dbReference type="SUPFAM" id="SSF51395">
    <property type="entry name" value="FMN-linked oxidoreductases"/>
    <property type="match status" value="1"/>
</dbReference>
<evidence type="ECO:0000256" key="6">
    <source>
        <dbReference type="ARBA" id="ARBA00010804"/>
    </source>
</evidence>
<evidence type="ECO:0000256" key="23">
    <source>
        <dbReference type="ARBA" id="ARBA00032722"/>
    </source>
</evidence>
<dbReference type="InterPro" id="IPR013785">
    <property type="entry name" value="Aldolase_TIM"/>
</dbReference>
<dbReference type="CDD" id="cd02940">
    <property type="entry name" value="DHPD_FMN"/>
    <property type="match status" value="1"/>
</dbReference>
<dbReference type="GO" id="GO:0004589">
    <property type="term" value="F:dihydroorotate dehydrogenase (NAD+) activity"/>
    <property type="evidence" value="ECO:0007669"/>
    <property type="project" value="UniProtKB-EC"/>
</dbReference>
<feature type="domain" description="4Fe-4S ferredoxin-type" evidence="30">
    <location>
        <begin position="443"/>
        <end position="472"/>
    </location>
</feature>
<dbReference type="InterPro" id="IPR005720">
    <property type="entry name" value="Dihydroorotate_DH_cat"/>
</dbReference>
<comment type="similarity">
    <text evidence="6">Belongs to the dihydropyrimidine dehydrogenase family.</text>
</comment>
<evidence type="ECO:0000256" key="13">
    <source>
        <dbReference type="ARBA" id="ARBA00022827"/>
    </source>
</evidence>
<evidence type="ECO:0000256" key="12">
    <source>
        <dbReference type="ARBA" id="ARBA00022741"/>
    </source>
</evidence>
<evidence type="ECO:0000256" key="2">
    <source>
        <dbReference type="ARBA" id="ARBA00001974"/>
    </source>
</evidence>
<dbReference type="AlphaFoldDB" id="A0A1M7AUR3"/>
<evidence type="ECO:0000256" key="1">
    <source>
        <dbReference type="ARBA" id="ARBA00001917"/>
    </source>
</evidence>
<dbReference type="Gene3D" id="3.30.70.20">
    <property type="match status" value="1"/>
</dbReference>
<dbReference type="Pfam" id="PF14691">
    <property type="entry name" value="Fer4_20"/>
    <property type="match status" value="1"/>
</dbReference>
<comment type="pathway">
    <text evidence="4">Pyrimidine metabolism; UMP biosynthesis via de novo pathway; orotate from (S)-dihydroorotate (NAD(+) route): step 1/1.</text>
</comment>
<dbReference type="SUPFAM" id="SSF46548">
    <property type="entry name" value="alpha-helical ferredoxin"/>
    <property type="match status" value="1"/>
</dbReference>
<comment type="function">
    <text evidence="27">Involved in pyrimidine base degradation. Catalyzes physiologically the reduction of uracil to 5,6-dihydrouracil (DHU) by using NADH as a specific cosubstrate. It also catalyzes the reverse reaction and the reduction of thymine to 5,6-dihydrothymine (DHT).</text>
</comment>
<dbReference type="PROSITE" id="PS51379">
    <property type="entry name" value="4FE4S_FER_2"/>
    <property type="match status" value="2"/>
</dbReference>
<comment type="catalytic activity">
    <reaction evidence="26">
        <text>(S)-dihydroorotate + NAD(+) = orotate + NADH + H(+)</text>
        <dbReference type="Rhea" id="RHEA:13513"/>
        <dbReference type="ChEBI" id="CHEBI:15378"/>
        <dbReference type="ChEBI" id="CHEBI:30839"/>
        <dbReference type="ChEBI" id="CHEBI:30864"/>
        <dbReference type="ChEBI" id="CHEBI:57540"/>
        <dbReference type="ChEBI" id="CHEBI:57945"/>
        <dbReference type="EC" id="1.3.1.14"/>
    </reaction>
</comment>
<gene>
    <name evidence="31" type="ORF">SAMN02745136_04946</name>
</gene>
<organism evidence="31 32">
    <name type="scientific">Anaerocolumna jejuensis DSM 15929</name>
    <dbReference type="NCBI Taxonomy" id="1121322"/>
    <lineage>
        <taxon>Bacteria</taxon>
        <taxon>Bacillati</taxon>
        <taxon>Bacillota</taxon>
        <taxon>Clostridia</taxon>
        <taxon>Lachnospirales</taxon>
        <taxon>Lachnospiraceae</taxon>
        <taxon>Anaerocolumna</taxon>
    </lineage>
</organism>
<dbReference type="EC" id="1.3.1.14" evidence="7"/>
<dbReference type="Proteomes" id="UP000184386">
    <property type="component" value="Unassembled WGS sequence"/>
</dbReference>
<evidence type="ECO:0000256" key="29">
    <source>
        <dbReference type="ARBA" id="ARBA00049728"/>
    </source>
</evidence>
<keyword evidence="13" id="KW-0274">FAD</keyword>
<keyword evidence="10" id="KW-0288">FMN</keyword>
<proteinExistence type="inferred from homology"/>
<dbReference type="NCBIfam" id="NF006183">
    <property type="entry name" value="PRK08318.1"/>
    <property type="match status" value="1"/>
</dbReference>
<feature type="domain" description="4Fe-4S ferredoxin-type" evidence="30">
    <location>
        <begin position="477"/>
        <end position="506"/>
    </location>
</feature>
<comment type="cofactor">
    <cofactor evidence="2">
        <name>FAD</name>
        <dbReference type="ChEBI" id="CHEBI:57692"/>
    </cofactor>
</comment>
<dbReference type="FunFam" id="3.20.20.70:FF:000027">
    <property type="entry name" value="Dihydropyrimidine dehydrogenase [NADP(+)]"/>
    <property type="match status" value="1"/>
</dbReference>
<dbReference type="Gene3D" id="3.20.20.70">
    <property type="entry name" value="Aldolase class I"/>
    <property type="match status" value="1"/>
</dbReference>
<evidence type="ECO:0000256" key="21">
    <source>
        <dbReference type="ARBA" id="ARBA00030119"/>
    </source>
</evidence>
<evidence type="ECO:0000256" key="28">
    <source>
        <dbReference type="ARBA" id="ARBA00049714"/>
    </source>
</evidence>
<sequence length="515" mass="55898">MKPDLKGDVILSNLEYRDISIMEEAGGCLLCNNPPCTKACPHSLPVDRVIRALRFENMSGAANRLSEEIPCKTCTSKACMEVCLKNKINRPVPIDEIMEETVSYHKAGHKDVDLSIDFCGVPCENPFFLSSSVVGSNYEMVAKAFEMGWAGVAFKTIGTFVPKEVSPRFDALRKESVPFIGFKNIEQISDHTLIENVNFLKHLKKDYPSKIIIASIMGQTEEEWTYLAKLMTEAGADIIECNFSCPHMAADGLGSDVGQNTELVSAYTRAVRKGTQLPILAKMTPNIGNMEIPAIAAIEAGADGIAAINTIKSIMNINLDTFSSGPDVEGRTSVGGYSGKAVKPIALRFIHSMKTCSKLSGVPISGMGGIETWRDAAEFLALGCENIQVTTSVMQYGYRIIEDMIEGMELYLSSQGMKSVSEIVGKALPKIIPAEELNRDSICYPKFDRSKCIGCGRCYLSCYDGGHQALRQDEATGKPVMNGNKCVGCHLCLAVCPAGAISQGARVYKLKEATG</sequence>